<dbReference type="InterPro" id="IPR050933">
    <property type="entry name" value="Circadian_TF"/>
</dbReference>
<keyword evidence="3" id="KW-0238">DNA-binding</keyword>
<dbReference type="SMART" id="SM00091">
    <property type="entry name" value="PAS"/>
    <property type="match status" value="2"/>
</dbReference>
<feature type="non-terminal residue" evidence="8">
    <location>
        <position position="1"/>
    </location>
</feature>
<feature type="compositionally biased region" description="Low complexity" evidence="6">
    <location>
        <begin position="387"/>
        <end position="402"/>
    </location>
</feature>
<comment type="subcellular location">
    <subcellularLocation>
        <location evidence="1">Nucleus</location>
    </subcellularLocation>
</comment>
<keyword evidence="2" id="KW-0805">Transcription regulation</keyword>
<dbReference type="Pfam" id="PF14598">
    <property type="entry name" value="PAS_11"/>
    <property type="match status" value="1"/>
</dbReference>
<dbReference type="SUPFAM" id="SSF55785">
    <property type="entry name" value="PYP-like sensor domain (PAS domain)"/>
    <property type="match status" value="2"/>
</dbReference>
<accession>A0AAD8EG55</accession>
<reference evidence="8" key="1">
    <citation type="journal article" date="2023" name="IScience">
        <title>Live-bearing cockroach genome reveals convergent evolutionary mechanisms linked to viviparity in insects and beyond.</title>
        <authorList>
            <person name="Fouks B."/>
            <person name="Harrison M.C."/>
            <person name="Mikhailova A.A."/>
            <person name="Marchal E."/>
            <person name="English S."/>
            <person name="Carruthers M."/>
            <person name="Jennings E.C."/>
            <person name="Chiamaka E.L."/>
            <person name="Frigard R.A."/>
            <person name="Pippel M."/>
            <person name="Attardo G.M."/>
            <person name="Benoit J.B."/>
            <person name="Bornberg-Bauer E."/>
            <person name="Tobe S.S."/>
        </authorList>
    </citation>
    <scope>NUCLEOTIDE SEQUENCE</scope>
    <source>
        <strain evidence="8">Stay&amp;Tobe</strain>
    </source>
</reference>
<evidence type="ECO:0000256" key="4">
    <source>
        <dbReference type="ARBA" id="ARBA00023163"/>
    </source>
</evidence>
<name>A0AAD8EG55_DIPPU</name>
<dbReference type="InterPro" id="IPR001610">
    <property type="entry name" value="PAC"/>
</dbReference>
<dbReference type="GO" id="GO:0003700">
    <property type="term" value="F:DNA-binding transcription factor activity"/>
    <property type="evidence" value="ECO:0007669"/>
    <property type="project" value="InterPro"/>
</dbReference>
<sequence length="576" mass="63043">NGYSFSKSLEKNTFPLRHFSTGNTSTDGTYKPSFLTDQELKHLILEAADGFLFVVTCDTGRIIYVSDSVAPVLNQSQSDWFGSCIFDNIHAEDVEKVREQLSTQEPQNTGRILDLKTGTVKKEGHQSSMRLCMGSRRGFICRMKVGNIASDNMAVGHLNRLKQRNSLGPSRDGQNYAVVHCTGYIKNWPPSGVQMDRGADEDGHASHCCLVAIGRLQVTSTPNTSDMSGANNNAEFISRHSMEGKFTFVDQRVMALLGYTPPELLGKSCFDFFHPEDQTHMKESFEQVLKLKGQVMSVMYRFRAKSREWVWLRTSAFAFLNPYTDDVEYIVCTNTSAKSLHSQQADGSTGAEPGEQVAAYQQPGLDYSLQRRDATPVYPHMITTPQHIQSTQPQQQAATARPGSAQNVYSSYDPTHSPIGYSSPGTQQTSSSSVLSRISKANTTSPTPAQAAWSLRQVPPVTEGYQYSQLSPSRSPSGPTYTQLSAGARGGAYHTPTTTNTGMWAWQGSGQPADSGGSASGGSGQQGSGGPPQQQELSDMLQMLDQGGATSFEDLNMFNTSFDLVMKLYNSFPMPF</sequence>
<evidence type="ECO:0000259" key="7">
    <source>
        <dbReference type="PROSITE" id="PS50112"/>
    </source>
</evidence>
<dbReference type="SMART" id="SM00086">
    <property type="entry name" value="PAC"/>
    <property type="match status" value="1"/>
</dbReference>
<feature type="compositionally biased region" description="Low complexity" evidence="6">
    <location>
        <begin position="507"/>
        <end position="517"/>
    </location>
</feature>
<feature type="non-terminal residue" evidence="8">
    <location>
        <position position="576"/>
    </location>
</feature>
<dbReference type="NCBIfam" id="TIGR00229">
    <property type="entry name" value="sensory_box"/>
    <property type="match status" value="1"/>
</dbReference>
<feature type="compositionally biased region" description="Gly residues" evidence="6">
    <location>
        <begin position="518"/>
        <end position="530"/>
    </location>
</feature>
<dbReference type="EMBL" id="JASPKZ010005319">
    <property type="protein sequence ID" value="KAJ9588674.1"/>
    <property type="molecule type" value="Genomic_DNA"/>
</dbReference>
<dbReference type="PROSITE" id="PS50112">
    <property type="entry name" value="PAS"/>
    <property type="match status" value="2"/>
</dbReference>
<dbReference type="InterPro" id="IPR001067">
    <property type="entry name" value="Nuc_translocat"/>
</dbReference>
<dbReference type="PRINTS" id="PR00785">
    <property type="entry name" value="NCTRNSLOCATR"/>
</dbReference>
<feature type="compositionally biased region" description="Polar residues" evidence="6">
    <location>
        <begin position="404"/>
        <end position="414"/>
    </location>
</feature>
<dbReference type="InterPro" id="IPR000014">
    <property type="entry name" value="PAS"/>
</dbReference>
<dbReference type="InterPro" id="IPR013767">
    <property type="entry name" value="PAS_fold"/>
</dbReference>
<dbReference type="InterPro" id="IPR035965">
    <property type="entry name" value="PAS-like_dom_sf"/>
</dbReference>
<dbReference type="GO" id="GO:0005737">
    <property type="term" value="C:cytoplasm"/>
    <property type="evidence" value="ECO:0007669"/>
    <property type="project" value="InterPro"/>
</dbReference>
<keyword evidence="5" id="KW-0539">Nucleus</keyword>
<organism evidence="8 9">
    <name type="scientific">Diploptera punctata</name>
    <name type="common">Pacific beetle cockroach</name>
    <dbReference type="NCBI Taxonomy" id="6984"/>
    <lineage>
        <taxon>Eukaryota</taxon>
        <taxon>Metazoa</taxon>
        <taxon>Ecdysozoa</taxon>
        <taxon>Arthropoda</taxon>
        <taxon>Hexapoda</taxon>
        <taxon>Insecta</taxon>
        <taxon>Pterygota</taxon>
        <taxon>Neoptera</taxon>
        <taxon>Polyneoptera</taxon>
        <taxon>Dictyoptera</taxon>
        <taxon>Blattodea</taxon>
        <taxon>Blaberoidea</taxon>
        <taxon>Blaberidae</taxon>
        <taxon>Diplopterinae</taxon>
        <taxon>Diploptera</taxon>
    </lineage>
</organism>
<feature type="compositionally biased region" description="Polar residues" evidence="6">
    <location>
        <begin position="465"/>
        <end position="485"/>
    </location>
</feature>
<dbReference type="FunFam" id="3.30.450.20:FF:000003">
    <property type="entry name" value="Aryl hydrocarbon receptor nuclear translocator 2"/>
    <property type="match status" value="1"/>
</dbReference>
<dbReference type="Pfam" id="PF00989">
    <property type="entry name" value="PAS"/>
    <property type="match status" value="1"/>
</dbReference>
<keyword evidence="4" id="KW-0804">Transcription</keyword>
<dbReference type="GO" id="GO:0005634">
    <property type="term" value="C:nucleus"/>
    <property type="evidence" value="ECO:0007669"/>
    <property type="project" value="UniProtKB-SubCell"/>
</dbReference>
<comment type="caution">
    <text evidence="8">The sequence shown here is derived from an EMBL/GenBank/DDBJ whole genome shotgun (WGS) entry which is preliminary data.</text>
</comment>
<dbReference type="AlphaFoldDB" id="A0AAD8EG55"/>
<dbReference type="GO" id="GO:0003677">
    <property type="term" value="F:DNA binding"/>
    <property type="evidence" value="ECO:0007669"/>
    <property type="project" value="UniProtKB-KW"/>
</dbReference>
<evidence type="ECO:0000256" key="1">
    <source>
        <dbReference type="ARBA" id="ARBA00004123"/>
    </source>
</evidence>
<evidence type="ECO:0000256" key="6">
    <source>
        <dbReference type="SAM" id="MobiDB-lite"/>
    </source>
</evidence>
<feature type="domain" description="PAS" evidence="7">
    <location>
        <begin position="37"/>
        <end position="108"/>
    </location>
</feature>
<feature type="compositionally biased region" description="Low complexity" evidence="6">
    <location>
        <begin position="422"/>
        <end position="433"/>
    </location>
</feature>
<evidence type="ECO:0000256" key="3">
    <source>
        <dbReference type="ARBA" id="ARBA00023125"/>
    </source>
</evidence>
<dbReference type="Gene3D" id="3.30.450.20">
    <property type="entry name" value="PAS domain"/>
    <property type="match status" value="2"/>
</dbReference>
<feature type="compositionally biased region" description="Polar residues" evidence="6">
    <location>
        <begin position="434"/>
        <end position="448"/>
    </location>
</feature>
<dbReference type="CDD" id="cd00130">
    <property type="entry name" value="PAS"/>
    <property type="match status" value="2"/>
</dbReference>
<evidence type="ECO:0000313" key="9">
    <source>
        <dbReference type="Proteomes" id="UP001233999"/>
    </source>
</evidence>
<dbReference type="GO" id="GO:0005667">
    <property type="term" value="C:transcription regulator complex"/>
    <property type="evidence" value="ECO:0007669"/>
    <property type="project" value="InterPro"/>
</dbReference>
<evidence type="ECO:0000256" key="5">
    <source>
        <dbReference type="ARBA" id="ARBA00023242"/>
    </source>
</evidence>
<protein>
    <recommendedName>
        <fullName evidence="7">PAS domain-containing protein</fullName>
    </recommendedName>
</protein>
<dbReference type="PANTHER" id="PTHR23042">
    <property type="entry name" value="CIRCADIAN PROTEIN CLOCK/ARNT/BMAL/PAS"/>
    <property type="match status" value="1"/>
</dbReference>
<feature type="domain" description="PAS" evidence="7">
    <location>
        <begin position="241"/>
        <end position="292"/>
    </location>
</feature>
<keyword evidence="9" id="KW-1185">Reference proteome</keyword>
<evidence type="ECO:0000256" key="2">
    <source>
        <dbReference type="ARBA" id="ARBA00023015"/>
    </source>
</evidence>
<gene>
    <name evidence="8" type="ORF">L9F63_018034</name>
</gene>
<proteinExistence type="predicted"/>
<feature type="region of interest" description="Disordered" evidence="6">
    <location>
        <begin position="387"/>
        <end position="535"/>
    </location>
</feature>
<dbReference type="Proteomes" id="UP001233999">
    <property type="component" value="Unassembled WGS sequence"/>
</dbReference>
<evidence type="ECO:0000313" key="8">
    <source>
        <dbReference type="EMBL" id="KAJ9588674.1"/>
    </source>
</evidence>
<reference evidence="8" key="2">
    <citation type="submission" date="2023-05" db="EMBL/GenBank/DDBJ databases">
        <authorList>
            <person name="Fouks B."/>
        </authorList>
    </citation>
    <scope>NUCLEOTIDE SEQUENCE</scope>
    <source>
        <strain evidence="8">Stay&amp;Tobe</strain>
        <tissue evidence="8">Testes</tissue>
    </source>
</reference>
<dbReference type="GO" id="GO:0045944">
    <property type="term" value="P:positive regulation of transcription by RNA polymerase II"/>
    <property type="evidence" value="ECO:0007669"/>
    <property type="project" value="UniProtKB-ARBA"/>
</dbReference>